<accession>A0ABT3B4Y2</accession>
<evidence type="ECO:0000313" key="1">
    <source>
        <dbReference type="EMBL" id="MCV3216441.1"/>
    </source>
</evidence>
<reference evidence="1 2" key="1">
    <citation type="submission" date="2022-10" db="EMBL/GenBank/DDBJ databases">
        <title>Identification of biosynthetic pathway for the production of the potent trypsin inhibitor radiosumin.</title>
        <authorList>
            <person name="Fewer D.P."/>
            <person name="Delbaje E."/>
            <person name="Ouyang X."/>
            <person name="Agostino P.D."/>
            <person name="Wahlsten M."/>
            <person name="Jokela J."/>
            <person name="Permi P."/>
            <person name="Haapaniemi E."/>
            <person name="Koistinen H."/>
        </authorList>
    </citation>
    <scope>NUCLEOTIDE SEQUENCE [LARGE SCALE GENOMIC DNA]</scope>
    <source>
        <strain evidence="1 2">NIES-515</strain>
    </source>
</reference>
<evidence type="ECO:0000313" key="2">
    <source>
        <dbReference type="Proteomes" id="UP001526143"/>
    </source>
</evidence>
<proteinExistence type="predicted"/>
<sequence>MPEIYIVYLTPVSIHCNCSQCDRTWSGLRIIKRERLIAVLYRHQLFYQPRGEINEALKRLQAMVRKNSLFLSLVCNGAFI</sequence>
<keyword evidence="2" id="KW-1185">Reference proteome</keyword>
<name>A0ABT3B4Y2_9CYAN</name>
<gene>
    <name evidence="1" type="ORF">OGM63_23495</name>
</gene>
<protein>
    <recommendedName>
        <fullName evidence="3">Transposase</fullName>
    </recommendedName>
</protein>
<organism evidence="1 2">
    <name type="scientific">Plectonema radiosum NIES-515</name>
    <dbReference type="NCBI Taxonomy" id="2986073"/>
    <lineage>
        <taxon>Bacteria</taxon>
        <taxon>Bacillati</taxon>
        <taxon>Cyanobacteriota</taxon>
        <taxon>Cyanophyceae</taxon>
        <taxon>Oscillatoriophycideae</taxon>
        <taxon>Oscillatoriales</taxon>
        <taxon>Microcoleaceae</taxon>
        <taxon>Plectonema</taxon>
    </lineage>
</organism>
<dbReference type="EMBL" id="JAOWRF010000335">
    <property type="protein sequence ID" value="MCV3216441.1"/>
    <property type="molecule type" value="Genomic_DNA"/>
</dbReference>
<evidence type="ECO:0008006" key="3">
    <source>
        <dbReference type="Google" id="ProtNLM"/>
    </source>
</evidence>
<comment type="caution">
    <text evidence="1">The sequence shown here is derived from an EMBL/GenBank/DDBJ whole genome shotgun (WGS) entry which is preliminary data.</text>
</comment>
<dbReference type="Proteomes" id="UP001526143">
    <property type="component" value="Unassembled WGS sequence"/>
</dbReference>